<accession>A0AAW0JWW5</accession>
<keyword evidence="11 13" id="KW-0408">Iron</keyword>
<comment type="cofactor">
    <cofactor evidence="13">
        <name>Fe cation</name>
        <dbReference type="ChEBI" id="CHEBI:24875"/>
    </cofactor>
    <text evidence="13">Binds 2 iron ions per subunit.</text>
</comment>
<dbReference type="InterPro" id="IPR002680">
    <property type="entry name" value="AOX"/>
</dbReference>
<evidence type="ECO:0000256" key="11">
    <source>
        <dbReference type="ARBA" id="ARBA00023004"/>
    </source>
</evidence>
<dbReference type="GO" id="GO:0106292">
    <property type="term" value="F:superoxide-generating NADPH oxidase activity"/>
    <property type="evidence" value="ECO:0007669"/>
    <property type="project" value="UniProtKB-ARBA"/>
</dbReference>
<evidence type="ECO:0000256" key="4">
    <source>
        <dbReference type="ARBA" id="ARBA00022448"/>
    </source>
</evidence>
<dbReference type="GO" id="GO:0009916">
    <property type="term" value="F:alternative oxidase activity"/>
    <property type="evidence" value="ECO:0007669"/>
    <property type="project" value="UniProtKB-UniRule"/>
</dbReference>
<evidence type="ECO:0000256" key="5">
    <source>
        <dbReference type="ARBA" id="ARBA00022660"/>
    </source>
</evidence>
<evidence type="ECO:0000256" key="2">
    <source>
        <dbReference type="ARBA" id="ARBA00004370"/>
    </source>
</evidence>
<dbReference type="AlphaFoldDB" id="A0AAW0JWW5"/>
<evidence type="ECO:0000256" key="1">
    <source>
        <dbReference type="ARBA" id="ARBA00001192"/>
    </source>
</evidence>
<dbReference type="PANTHER" id="PTHR31803:SF6">
    <property type="entry name" value="UBIQUINOL OXIDASE 2, MITOCHONDRIAL"/>
    <property type="match status" value="1"/>
</dbReference>
<evidence type="ECO:0000313" key="15">
    <source>
        <dbReference type="Proteomes" id="UP000237347"/>
    </source>
</evidence>
<keyword evidence="12 13" id="KW-0472">Membrane</keyword>
<dbReference type="InterPro" id="IPR038659">
    <property type="entry name" value="AOX_sf"/>
</dbReference>
<evidence type="ECO:0000256" key="3">
    <source>
        <dbReference type="ARBA" id="ARBA00008388"/>
    </source>
</evidence>
<sequence length="211" mass="24100">MMRFVAGSLARGLSSRGGGGYMLTTEMMARPGSMQGVMMNKQQSQQYYYWRSRMMSSVAEKSKEVVNGGGVEAIKEEEMKKNGDEEKGTVNSYWGLSRPSIKRPDGTDWPWNSFMPWDSYEADLSIDLTKHHVPKKFLDKVAFRTVKLLRIPTDWFFKKRYGCHAMMLETVAAVPGMVGGMLLHLRSLRKFQQSGGWIKALLEEAENERMH</sequence>
<dbReference type="GO" id="GO:0098803">
    <property type="term" value="C:respiratory chain complex"/>
    <property type="evidence" value="ECO:0007669"/>
    <property type="project" value="UniProtKB-UniRule"/>
</dbReference>
<dbReference type="Proteomes" id="UP000237347">
    <property type="component" value="Unassembled WGS sequence"/>
</dbReference>
<comment type="similarity">
    <text evidence="3 13">Belongs to the alternative oxidase family.</text>
</comment>
<comment type="subcellular location">
    <subcellularLocation>
        <location evidence="2">Membrane</location>
    </subcellularLocation>
</comment>
<dbReference type="PANTHER" id="PTHR31803">
    <property type="entry name" value="ALTERNATIVE OXIDASE"/>
    <property type="match status" value="1"/>
</dbReference>
<comment type="caution">
    <text evidence="14">The sequence shown here is derived from an EMBL/GenBank/DDBJ whole genome shotgun (WGS) entry which is preliminary data.</text>
</comment>
<evidence type="ECO:0000256" key="13">
    <source>
        <dbReference type="RuleBase" id="RU003779"/>
    </source>
</evidence>
<keyword evidence="10 13" id="KW-0560">Oxidoreductase</keyword>
<evidence type="ECO:0000256" key="10">
    <source>
        <dbReference type="ARBA" id="ARBA00023002"/>
    </source>
</evidence>
<evidence type="ECO:0000256" key="9">
    <source>
        <dbReference type="ARBA" id="ARBA00022989"/>
    </source>
</evidence>
<keyword evidence="7 13" id="KW-0479">Metal-binding</keyword>
<keyword evidence="4" id="KW-0813">Transport</keyword>
<dbReference type="GO" id="GO:0102721">
    <property type="term" value="F:ubiquinol:oxygen oxidoreductase activity"/>
    <property type="evidence" value="ECO:0007669"/>
    <property type="project" value="UniProtKB-EC"/>
</dbReference>
<keyword evidence="6 13" id="KW-0812">Transmembrane</keyword>
<dbReference type="EC" id="1.10.3.11" evidence="13"/>
<reference evidence="14 15" key="1">
    <citation type="journal article" date="2018" name="Sci. Data">
        <title>The draft genome sequence of cork oak.</title>
        <authorList>
            <person name="Ramos A.M."/>
            <person name="Usie A."/>
            <person name="Barbosa P."/>
            <person name="Barros P.M."/>
            <person name="Capote T."/>
            <person name="Chaves I."/>
            <person name="Simoes F."/>
            <person name="Abreu I."/>
            <person name="Carrasquinho I."/>
            <person name="Faro C."/>
            <person name="Guimaraes J.B."/>
            <person name="Mendonca D."/>
            <person name="Nobrega F."/>
            <person name="Rodrigues L."/>
            <person name="Saibo N.J.M."/>
            <person name="Varela M.C."/>
            <person name="Egas C."/>
            <person name="Matos J."/>
            <person name="Miguel C.M."/>
            <person name="Oliveira M.M."/>
            <person name="Ricardo C.P."/>
            <person name="Goncalves S."/>
        </authorList>
    </citation>
    <scope>NUCLEOTIDE SEQUENCE [LARGE SCALE GENOMIC DNA]</scope>
    <source>
        <strain evidence="15">cv. HL8</strain>
    </source>
</reference>
<organism evidence="14 15">
    <name type="scientific">Quercus suber</name>
    <name type="common">Cork oak</name>
    <dbReference type="NCBI Taxonomy" id="58331"/>
    <lineage>
        <taxon>Eukaryota</taxon>
        <taxon>Viridiplantae</taxon>
        <taxon>Streptophyta</taxon>
        <taxon>Embryophyta</taxon>
        <taxon>Tracheophyta</taxon>
        <taxon>Spermatophyta</taxon>
        <taxon>Magnoliopsida</taxon>
        <taxon>eudicotyledons</taxon>
        <taxon>Gunneridae</taxon>
        <taxon>Pentapetalae</taxon>
        <taxon>rosids</taxon>
        <taxon>fabids</taxon>
        <taxon>Fagales</taxon>
        <taxon>Fagaceae</taxon>
        <taxon>Quercus</taxon>
    </lineage>
</organism>
<keyword evidence="15" id="KW-1185">Reference proteome</keyword>
<protein>
    <recommendedName>
        <fullName evidence="13">Ubiquinol oxidase</fullName>
        <ecNumber evidence="13">1.10.3.11</ecNumber>
    </recommendedName>
</protein>
<dbReference type="Pfam" id="PF01786">
    <property type="entry name" value="AOX"/>
    <property type="match status" value="1"/>
</dbReference>
<dbReference type="EMBL" id="PKMF04000442">
    <property type="protein sequence ID" value="KAK7831514.1"/>
    <property type="molecule type" value="Genomic_DNA"/>
</dbReference>
<keyword evidence="5 13" id="KW-0679">Respiratory chain</keyword>
<dbReference type="GO" id="GO:0005739">
    <property type="term" value="C:mitochondrion"/>
    <property type="evidence" value="ECO:0007669"/>
    <property type="project" value="TreeGrafter"/>
</dbReference>
<name>A0AAW0JWW5_QUESU</name>
<evidence type="ECO:0000256" key="7">
    <source>
        <dbReference type="ARBA" id="ARBA00022723"/>
    </source>
</evidence>
<evidence type="ECO:0000256" key="8">
    <source>
        <dbReference type="ARBA" id="ARBA00022982"/>
    </source>
</evidence>
<dbReference type="GO" id="GO:0016020">
    <property type="term" value="C:membrane"/>
    <property type="evidence" value="ECO:0007669"/>
    <property type="project" value="UniProtKB-SubCell"/>
</dbReference>
<gene>
    <name evidence="14" type="primary">AOMI_1</name>
    <name evidence="14" type="ORF">CFP56_027233</name>
</gene>
<keyword evidence="8 13" id="KW-0249">Electron transport</keyword>
<keyword evidence="9" id="KW-1133">Transmembrane helix</keyword>
<dbReference type="GO" id="GO:0046872">
    <property type="term" value="F:metal ion binding"/>
    <property type="evidence" value="ECO:0007669"/>
    <property type="project" value="UniProtKB-UniRule"/>
</dbReference>
<dbReference type="Gene3D" id="1.20.1260.140">
    <property type="entry name" value="Alternative oxidase"/>
    <property type="match status" value="1"/>
</dbReference>
<comment type="catalytic activity">
    <reaction evidence="1 13">
        <text>2 a ubiquinol + O2 = 2 a ubiquinone + 2 H2O</text>
        <dbReference type="Rhea" id="RHEA:30255"/>
        <dbReference type="Rhea" id="RHEA-COMP:9565"/>
        <dbReference type="Rhea" id="RHEA-COMP:9566"/>
        <dbReference type="ChEBI" id="CHEBI:15377"/>
        <dbReference type="ChEBI" id="CHEBI:15379"/>
        <dbReference type="ChEBI" id="CHEBI:16389"/>
        <dbReference type="ChEBI" id="CHEBI:17976"/>
        <dbReference type="EC" id="1.10.3.11"/>
    </reaction>
</comment>
<dbReference type="GO" id="GO:0010230">
    <property type="term" value="P:alternative respiration"/>
    <property type="evidence" value="ECO:0007669"/>
    <property type="project" value="TreeGrafter"/>
</dbReference>
<evidence type="ECO:0000256" key="6">
    <source>
        <dbReference type="ARBA" id="ARBA00022692"/>
    </source>
</evidence>
<proteinExistence type="inferred from homology"/>
<evidence type="ECO:0000313" key="14">
    <source>
        <dbReference type="EMBL" id="KAK7831514.1"/>
    </source>
</evidence>
<evidence type="ECO:0000256" key="12">
    <source>
        <dbReference type="ARBA" id="ARBA00023136"/>
    </source>
</evidence>